<gene>
    <name evidence="2" type="ORF">CEY00_Acc18680</name>
</gene>
<organism evidence="2 3">
    <name type="scientific">Actinidia chinensis var. chinensis</name>
    <name type="common">Chinese soft-hair kiwi</name>
    <dbReference type="NCBI Taxonomy" id="1590841"/>
    <lineage>
        <taxon>Eukaryota</taxon>
        <taxon>Viridiplantae</taxon>
        <taxon>Streptophyta</taxon>
        <taxon>Embryophyta</taxon>
        <taxon>Tracheophyta</taxon>
        <taxon>Spermatophyta</taxon>
        <taxon>Magnoliopsida</taxon>
        <taxon>eudicotyledons</taxon>
        <taxon>Gunneridae</taxon>
        <taxon>Pentapetalae</taxon>
        <taxon>asterids</taxon>
        <taxon>Ericales</taxon>
        <taxon>Actinidiaceae</taxon>
        <taxon>Actinidia</taxon>
    </lineage>
</organism>
<proteinExistence type="predicted"/>
<keyword evidence="3" id="KW-1185">Reference proteome</keyword>
<accession>A0A2R6QIB9</accession>
<feature type="region of interest" description="Disordered" evidence="1">
    <location>
        <begin position="59"/>
        <end position="97"/>
    </location>
</feature>
<reference evidence="3" key="2">
    <citation type="journal article" date="2018" name="BMC Genomics">
        <title>A manually annotated Actinidia chinensis var. chinensis (kiwifruit) genome highlights the challenges associated with draft genomes and gene prediction in plants.</title>
        <authorList>
            <person name="Pilkington S.M."/>
            <person name="Crowhurst R."/>
            <person name="Hilario E."/>
            <person name="Nardozza S."/>
            <person name="Fraser L."/>
            <person name="Peng Y."/>
            <person name="Gunaseelan K."/>
            <person name="Simpson R."/>
            <person name="Tahir J."/>
            <person name="Deroles S.C."/>
            <person name="Templeton K."/>
            <person name="Luo Z."/>
            <person name="Davy M."/>
            <person name="Cheng C."/>
            <person name="McNeilage M."/>
            <person name="Scaglione D."/>
            <person name="Liu Y."/>
            <person name="Zhang Q."/>
            <person name="Datson P."/>
            <person name="De Silva N."/>
            <person name="Gardiner S.E."/>
            <person name="Bassett H."/>
            <person name="Chagne D."/>
            <person name="McCallum J."/>
            <person name="Dzierzon H."/>
            <person name="Deng C."/>
            <person name="Wang Y.Y."/>
            <person name="Barron L."/>
            <person name="Manako K."/>
            <person name="Bowen J."/>
            <person name="Foster T.M."/>
            <person name="Erridge Z.A."/>
            <person name="Tiffin H."/>
            <person name="Waite C.N."/>
            <person name="Davies K.M."/>
            <person name="Grierson E.P."/>
            <person name="Laing W.A."/>
            <person name="Kirk R."/>
            <person name="Chen X."/>
            <person name="Wood M."/>
            <person name="Montefiori M."/>
            <person name="Brummell D.A."/>
            <person name="Schwinn K.E."/>
            <person name="Catanach A."/>
            <person name="Fullerton C."/>
            <person name="Li D."/>
            <person name="Meiyalaghan S."/>
            <person name="Nieuwenhuizen N."/>
            <person name="Read N."/>
            <person name="Prakash R."/>
            <person name="Hunter D."/>
            <person name="Zhang H."/>
            <person name="McKenzie M."/>
            <person name="Knabel M."/>
            <person name="Harris A."/>
            <person name="Allan A.C."/>
            <person name="Gleave A."/>
            <person name="Chen A."/>
            <person name="Janssen B.J."/>
            <person name="Plunkett B."/>
            <person name="Ampomah-Dwamena C."/>
            <person name="Voogd C."/>
            <person name="Leif D."/>
            <person name="Lafferty D."/>
            <person name="Souleyre E.J.F."/>
            <person name="Varkonyi-Gasic E."/>
            <person name="Gambi F."/>
            <person name="Hanley J."/>
            <person name="Yao J.L."/>
            <person name="Cheung J."/>
            <person name="David K.M."/>
            <person name="Warren B."/>
            <person name="Marsh K."/>
            <person name="Snowden K.C."/>
            <person name="Lin-Wang K."/>
            <person name="Brian L."/>
            <person name="Martinez-Sanchez M."/>
            <person name="Wang M."/>
            <person name="Ileperuma N."/>
            <person name="Macnee N."/>
            <person name="Campin R."/>
            <person name="McAtee P."/>
            <person name="Drummond R.S.M."/>
            <person name="Espley R.V."/>
            <person name="Ireland H.S."/>
            <person name="Wu R."/>
            <person name="Atkinson R.G."/>
            <person name="Karunairetnam S."/>
            <person name="Bulley S."/>
            <person name="Chunkath S."/>
            <person name="Hanley Z."/>
            <person name="Storey R."/>
            <person name="Thrimawithana A.H."/>
            <person name="Thomson S."/>
            <person name="David C."/>
            <person name="Testolin R."/>
            <person name="Huang H."/>
            <person name="Hellens R.P."/>
            <person name="Schaffer R.J."/>
        </authorList>
    </citation>
    <scope>NUCLEOTIDE SEQUENCE [LARGE SCALE GENOMIC DNA]</scope>
    <source>
        <strain evidence="3">cv. Red5</strain>
    </source>
</reference>
<dbReference type="InParanoid" id="A0A2R6QIB9"/>
<name>A0A2R6QIB9_ACTCC</name>
<evidence type="ECO:0000313" key="3">
    <source>
        <dbReference type="Proteomes" id="UP000241394"/>
    </source>
</evidence>
<dbReference type="AlphaFoldDB" id="A0A2R6QIB9"/>
<feature type="compositionally biased region" description="Low complexity" evidence="1">
    <location>
        <begin position="82"/>
        <end position="97"/>
    </location>
</feature>
<dbReference type="EMBL" id="NKQK01000016">
    <property type="protein sequence ID" value="PSS08346.1"/>
    <property type="molecule type" value="Genomic_DNA"/>
</dbReference>
<sequence length="152" mass="17023">MDIEQEEMQFLGVFGIYAEPYNDHPFMAKALQPDHPLYHPPSLLHLPRPCRGLRPPLLQDSPQRVPIGPNPQSAPNLTLTFLTSSPPSGPTSGSSSSLLHLPPRLLSPLHRCCRLCRPRHHLRLPRHQGLEEAHGLAIEERRGAWRGLVKLG</sequence>
<comment type="caution">
    <text evidence="2">The sequence shown here is derived from an EMBL/GenBank/DDBJ whole genome shotgun (WGS) entry which is preliminary data.</text>
</comment>
<reference evidence="2 3" key="1">
    <citation type="submission" date="2017-07" db="EMBL/GenBank/DDBJ databases">
        <title>An improved, manually edited Actinidia chinensis var. chinensis (kiwifruit) genome highlights the challenges associated with draft genomes and gene prediction in plants.</title>
        <authorList>
            <person name="Pilkington S."/>
            <person name="Crowhurst R."/>
            <person name="Hilario E."/>
            <person name="Nardozza S."/>
            <person name="Fraser L."/>
            <person name="Peng Y."/>
            <person name="Gunaseelan K."/>
            <person name="Simpson R."/>
            <person name="Tahir J."/>
            <person name="Deroles S."/>
            <person name="Templeton K."/>
            <person name="Luo Z."/>
            <person name="Davy M."/>
            <person name="Cheng C."/>
            <person name="Mcneilage M."/>
            <person name="Scaglione D."/>
            <person name="Liu Y."/>
            <person name="Zhang Q."/>
            <person name="Datson P."/>
            <person name="De Silva N."/>
            <person name="Gardiner S."/>
            <person name="Bassett H."/>
            <person name="Chagne D."/>
            <person name="Mccallum J."/>
            <person name="Dzierzon H."/>
            <person name="Deng C."/>
            <person name="Wang Y.-Y."/>
            <person name="Barron N."/>
            <person name="Manako K."/>
            <person name="Bowen J."/>
            <person name="Foster T."/>
            <person name="Erridge Z."/>
            <person name="Tiffin H."/>
            <person name="Waite C."/>
            <person name="Davies K."/>
            <person name="Grierson E."/>
            <person name="Laing W."/>
            <person name="Kirk R."/>
            <person name="Chen X."/>
            <person name="Wood M."/>
            <person name="Montefiori M."/>
            <person name="Brummell D."/>
            <person name="Schwinn K."/>
            <person name="Catanach A."/>
            <person name="Fullerton C."/>
            <person name="Li D."/>
            <person name="Meiyalaghan S."/>
            <person name="Nieuwenhuizen N."/>
            <person name="Read N."/>
            <person name="Prakash R."/>
            <person name="Hunter D."/>
            <person name="Zhang H."/>
            <person name="Mckenzie M."/>
            <person name="Knabel M."/>
            <person name="Harris A."/>
            <person name="Allan A."/>
            <person name="Chen A."/>
            <person name="Janssen B."/>
            <person name="Plunkett B."/>
            <person name="Dwamena C."/>
            <person name="Voogd C."/>
            <person name="Leif D."/>
            <person name="Lafferty D."/>
            <person name="Souleyre E."/>
            <person name="Varkonyi-Gasic E."/>
            <person name="Gambi F."/>
            <person name="Hanley J."/>
            <person name="Yao J.-L."/>
            <person name="Cheung J."/>
            <person name="David K."/>
            <person name="Warren B."/>
            <person name="Marsh K."/>
            <person name="Snowden K."/>
            <person name="Lin-Wang K."/>
            <person name="Brian L."/>
            <person name="Martinez-Sanchez M."/>
            <person name="Wang M."/>
            <person name="Ileperuma N."/>
            <person name="Macnee N."/>
            <person name="Campin R."/>
            <person name="Mcatee P."/>
            <person name="Drummond R."/>
            <person name="Espley R."/>
            <person name="Ireland H."/>
            <person name="Wu R."/>
            <person name="Atkinson R."/>
            <person name="Karunairetnam S."/>
            <person name="Bulley S."/>
            <person name="Chunkath S."/>
            <person name="Hanley Z."/>
            <person name="Storey R."/>
            <person name="Thrimawithana A."/>
            <person name="Thomson S."/>
            <person name="David C."/>
            <person name="Testolin R."/>
        </authorList>
    </citation>
    <scope>NUCLEOTIDE SEQUENCE [LARGE SCALE GENOMIC DNA]</scope>
    <source>
        <strain evidence="3">cv. Red5</strain>
        <tissue evidence="2">Young leaf</tissue>
    </source>
</reference>
<keyword evidence="2" id="KW-0436">Ligase</keyword>
<dbReference type="GO" id="GO:0016874">
    <property type="term" value="F:ligase activity"/>
    <property type="evidence" value="ECO:0007669"/>
    <property type="project" value="UniProtKB-KW"/>
</dbReference>
<evidence type="ECO:0000256" key="1">
    <source>
        <dbReference type="SAM" id="MobiDB-lite"/>
    </source>
</evidence>
<feature type="compositionally biased region" description="Polar residues" evidence="1">
    <location>
        <begin position="70"/>
        <end position="81"/>
    </location>
</feature>
<protein>
    <submittedName>
        <fullName evidence="2">Isoleucine--tRNA ligase</fullName>
    </submittedName>
</protein>
<evidence type="ECO:0000313" key="2">
    <source>
        <dbReference type="EMBL" id="PSS08346.1"/>
    </source>
</evidence>
<dbReference type="Gramene" id="PSS08346">
    <property type="protein sequence ID" value="PSS08346"/>
    <property type="gene ID" value="CEY00_Acc18680"/>
</dbReference>
<dbReference type="Proteomes" id="UP000241394">
    <property type="component" value="Chromosome LG16"/>
</dbReference>